<accession>A0A162MA57</accession>
<gene>
    <name evidence="3" type="primary">mepM_3</name>
    <name evidence="3" type="ORF">ATZ99_18270</name>
</gene>
<name>A0A162MA57_9FIRM</name>
<keyword evidence="1" id="KW-0812">Transmembrane</keyword>
<dbReference type="STRING" id="520767.ATZ99_18270"/>
<dbReference type="InterPro" id="IPR011055">
    <property type="entry name" value="Dup_hybrid_motif"/>
</dbReference>
<dbReference type="Proteomes" id="UP000075737">
    <property type="component" value="Unassembled WGS sequence"/>
</dbReference>
<dbReference type="EMBL" id="LOHZ01000040">
    <property type="protein sequence ID" value="KYO64769.1"/>
    <property type="molecule type" value="Genomic_DNA"/>
</dbReference>
<dbReference type="SUPFAM" id="SSF51261">
    <property type="entry name" value="Duplicated hybrid motif"/>
    <property type="match status" value="1"/>
</dbReference>
<keyword evidence="4" id="KW-1185">Reference proteome</keyword>
<dbReference type="PANTHER" id="PTHR21666">
    <property type="entry name" value="PEPTIDASE-RELATED"/>
    <property type="match status" value="1"/>
</dbReference>
<sequence>MWEKPQRRFLQYILNTRQVLMVITVMVLLLLINRLSLPFKDPLLSKAKYYTNYEFNINNINLNKLVKAVQTYAETKNIKELLKKEVDSGKLISTFAPPVQNGRVTSGFGLRLHPVEKILKAHNGVDIEQSEGTPVHAVLDGEVIFVGKDAELGNYVKISHEGNMITLYAHLKDVYVKTKDKVKKGQIIGSVGQTGIAENPHLHFEVWKNNEPQDPLKWLNY</sequence>
<dbReference type="Pfam" id="PF01551">
    <property type="entry name" value="Peptidase_M23"/>
    <property type="match status" value="1"/>
</dbReference>
<dbReference type="InterPro" id="IPR050570">
    <property type="entry name" value="Cell_wall_metabolism_enzyme"/>
</dbReference>
<keyword evidence="1" id="KW-0472">Membrane</keyword>
<organism evidence="3 4">
    <name type="scientific">Thermovenabulum gondwanense</name>
    <dbReference type="NCBI Taxonomy" id="520767"/>
    <lineage>
        <taxon>Bacteria</taxon>
        <taxon>Bacillati</taxon>
        <taxon>Bacillota</taxon>
        <taxon>Clostridia</taxon>
        <taxon>Thermosediminibacterales</taxon>
        <taxon>Thermosediminibacteraceae</taxon>
        <taxon>Thermovenabulum</taxon>
    </lineage>
</organism>
<evidence type="ECO:0000259" key="2">
    <source>
        <dbReference type="Pfam" id="PF01551"/>
    </source>
</evidence>
<dbReference type="GO" id="GO:0004222">
    <property type="term" value="F:metalloendopeptidase activity"/>
    <property type="evidence" value="ECO:0007669"/>
    <property type="project" value="TreeGrafter"/>
</dbReference>
<evidence type="ECO:0000313" key="4">
    <source>
        <dbReference type="Proteomes" id="UP000075737"/>
    </source>
</evidence>
<dbReference type="EC" id="3.4.24.-" evidence="3"/>
<dbReference type="CDD" id="cd12797">
    <property type="entry name" value="M23_peptidase"/>
    <property type="match status" value="1"/>
</dbReference>
<protein>
    <submittedName>
        <fullName evidence="3">Murein DD-endopeptidase MepM</fullName>
        <ecNumber evidence="3">3.4.24.-</ecNumber>
    </submittedName>
</protein>
<dbReference type="OrthoDB" id="9814460at2"/>
<dbReference type="InterPro" id="IPR016047">
    <property type="entry name" value="M23ase_b-sheet_dom"/>
</dbReference>
<dbReference type="PANTHER" id="PTHR21666:SF270">
    <property type="entry name" value="MUREIN HYDROLASE ACTIVATOR ENVC"/>
    <property type="match status" value="1"/>
</dbReference>
<evidence type="ECO:0000256" key="1">
    <source>
        <dbReference type="SAM" id="Phobius"/>
    </source>
</evidence>
<keyword evidence="3" id="KW-0378">Hydrolase</keyword>
<comment type="caution">
    <text evidence="3">The sequence shown here is derived from an EMBL/GenBank/DDBJ whole genome shotgun (WGS) entry which is preliminary data.</text>
</comment>
<proteinExistence type="predicted"/>
<feature type="transmembrane region" description="Helical" evidence="1">
    <location>
        <begin position="12"/>
        <end position="32"/>
    </location>
</feature>
<dbReference type="Gene3D" id="2.70.70.10">
    <property type="entry name" value="Glucose Permease (Domain IIA)"/>
    <property type="match status" value="1"/>
</dbReference>
<keyword evidence="1" id="KW-1133">Transmembrane helix</keyword>
<reference evidence="3 4" key="1">
    <citation type="submission" date="2015-12" db="EMBL/GenBank/DDBJ databases">
        <title>Draft genome of Thermovenabulum gondwanense isolated from a red thermophilic microbial mat colonisisng an outflow channel of a bore well.</title>
        <authorList>
            <person name="Patel B.K."/>
        </authorList>
    </citation>
    <scope>NUCLEOTIDE SEQUENCE [LARGE SCALE GENOMIC DNA]</scope>
    <source>
        <strain evidence="3 4">R270</strain>
    </source>
</reference>
<evidence type="ECO:0000313" key="3">
    <source>
        <dbReference type="EMBL" id="KYO64769.1"/>
    </source>
</evidence>
<dbReference type="AlphaFoldDB" id="A0A162MA57"/>
<feature type="domain" description="M23ase beta-sheet core" evidence="2">
    <location>
        <begin position="121"/>
        <end position="215"/>
    </location>
</feature>
<dbReference type="RefSeq" id="WP_068748940.1">
    <property type="nucleotide sequence ID" value="NZ_LOHZ01000040.1"/>
</dbReference>